<dbReference type="Gene3D" id="1.10.1740.10">
    <property type="match status" value="1"/>
</dbReference>
<dbReference type="OrthoDB" id="360007at2"/>
<dbReference type="AlphaFoldDB" id="A0A1N6NWE0"/>
<name>A0A1N6NWE0_9SPIO</name>
<accession>A0A1N6NWE0</accession>
<dbReference type="Proteomes" id="UP000186400">
    <property type="component" value="Unassembled WGS sequence"/>
</dbReference>
<keyword evidence="2" id="KW-1185">Reference proteome</keyword>
<dbReference type="STRING" id="159291.SAMN05920897_1025"/>
<dbReference type="GO" id="GO:0006352">
    <property type="term" value="P:DNA-templated transcription initiation"/>
    <property type="evidence" value="ECO:0007669"/>
    <property type="project" value="InterPro"/>
</dbReference>
<organism evidence="1 2">
    <name type="scientific">Alkalispirochaeta americana</name>
    <dbReference type="NCBI Taxonomy" id="159291"/>
    <lineage>
        <taxon>Bacteria</taxon>
        <taxon>Pseudomonadati</taxon>
        <taxon>Spirochaetota</taxon>
        <taxon>Spirochaetia</taxon>
        <taxon>Spirochaetales</taxon>
        <taxon>Spirochaetaceae</taxon>
        <taxon>Alkalispirochaeta</taxon>
    </lineage>
</organism>
<dbReference type="RefSeq" id="WP_076487569.1">
    <property type="nucleotide sequence ID" value="NZ_FTMS01000002.1"/>
</dbReference>
<reference evidence="1 2" key="1">
    <citation type="submission" date="2017-01" db="EMBL/GenBank/DDBJ databases">
        <authorList>
            <person name="Mah S.A."/>
            <person name="Swanson W.J."/>
            <person name="Moy G.W."/>
            <person name="Vacquier V.D."/>
        </authorList>
    </citation>
    <scope>NUCLEOTIDE SEQUENCE [LARGE SCALE GENOMIC DNA]</scope>
    <source>
        <strain evidence="1 2">ASpG1</strain>
    </source>
</reference>
<sequence length="284" mass="33623">MKSLDQYYRGYQSQTISWDRFVAEALKFMRRVLGKRHRLDTEEMEEIIADFYPRLVKMAETYQDQGASFEGYLATTLYHSSREYMRKKIDHRNCHVYLSESSGSVSSIPELVSEMDQTIHYGTHRPEIIRLQGAGTEEALKKQLLYLFCKNVPLLSLQDCQSFSHIFDLPLSWMTAIGEYCRHHRADRAQRRTIFQERRDKHYSAMLHFERELQEEFYPPIREKLKRRSNHHRKLWLLYIQRLKKQNIHLSNKEVALLLGVPKGTVDSSLHNLSKRLASSLATQ</sequence>
<gene>
    <name evidence="1" type="ORF">SAMN05920897_1025</name>
</gene>
<dbReference type="SUPFAM" id="SSF88946">
    <property type="entry name" value="Sigma2 domain of RNA polymerase sigma factors"/>
    <property type="match status" value="1"/>
</dbReference>
<dbReference type="GO" id="GO:0003700">
    <property type="term" value="F:DNA-binding transcription factor activity"/>
    <property type="evidence" value="ECO:0007669"/>
    <property type="project" value="InterPro"/>
</dbReference>
<dbReference type="EMBL" id="FTMS01000002">
    <property type="protein sequence ID" value="SIP96448.1"/>
    <property type="molecule type" value="Genomic_DNA"/>
</dbReference>
<proteinExistence type="predicted"/>
<protein>
    <submittedName>
        <fullName evidence="1">RNA polymerase sigma factor, sigma-70 family</fullName>
    </submittedName>
</protein>
<evidence type="ECO:0000313" key="2">
    <source>
        <dbReference type="Proteomes" id="UP000186400"/>
    </source>
</evidence>
<evidence type="ECO:0000313" key="1">
    <source>
        <dbReference type="EMBL" id="SIP96448.1"/>
    </source>
</evidence>
<dbReference type="InterPro" id="IPR013325">
    <property type="entry name" value="RNA_pol_sigma_r2"/>
</dbReference>